<dbReference type="GO" id="GO:0006508">
    <property type="term" value="P:proteolysis"/>
    <property type="evidence" value="ECO:0007669"/>
    <property type="project" value="InterPro"/>
</dbReference>
<dbReference type="InterPro" id="IPR052039">
    <property type="entry name" value="Caspase-related_regulators"/>
</dbReference>
<keyword evidence="4" id="KW-1185">Reference proteome</keyword>
<dbReference type="PROSITE" id="PS50208">
    <property type="entry name" value="CASPASE_P20"/>
    <property type="match status" value="1"/>
</dbReference>
<feature type="chain" id="PRO_5020422950" evidence="1">
    <location>
        <begin position="23"/>
        <end position="513"/>
    </location>
</feature>
<dbReference type="AlphaFoldDB" id="A0A4R6AN72"/>
<keyword evidence="1" id="KW-0732">Signal</keyword>
<evidence type="ECO:0000313" key="3">
    <source>
        <dbReference type="EMBL" id="TDL85490.1"/>
    </source>
</evidence>
<gene>
    <name evidence="3" type="ORF">E2L05_15375</name>
</gene>
<comment type="caution">
    <text evidence="3">The sequence shown here is derived from an EMBL/GenBank/DDBJ whole genome shotgun (WGS) entry which is preliminary data.</text>
</comment>
<feature type="signal peptide" evidence="1">
    <location>
        <begin position="1"/>
        <end position="22"/>
    </location>
</feature>
<dbReference type="PANTHER" id="PTHR22576:SF37">
    <property type="entry name" value="MUCOSA-ASSOCIATED LYMPHOID TISSUE LYMPHOMA TRANSLOCATION PROTEIN 1"/>
    <property type="match status" value="1"/>
</dbReference>
<reference evidence="3 4" key="1">
    <citation type="submission" date="2019-03" db="EMBL/GenBank/DDBJ databases">
        <title>Rhodobacteraceae bacterium SM1902, a new member of the family Rhodobacteraceae isolated from Yantai.</title>
        <authorList>
            <person name="Sun Y."/>
        </authorList>
    </citation>
    <scope>NUCLEOTIDE SEQUENCE [LARGE SCALE GENOMIC DNA]</scope>
    <source>
        <strain evidence="3 4">SM1902</strain>
    </source>
</reference>
<sequence length="513" mass="54193">MKRKFASIIALIAIFAATFATAEPRIALVIGNSAYENVAQLDNPVTDANDMAATLTAAGFDVTLLLDASQPMLNFSIAKFGKDLRDAGRDATGLFYYAGHGVQSFGTNYLVPVDAALKNAADLDLVAIAAESVLRQMKSARNKTNIVILDACRDNPFETILDMDDNGLAEMNAPTGTFLSYSTAPGAVALDGLDGNSPFTKALLKNIPEPGMPIEQLFKAVRIEVLKETGGAQVPWDASSLTGNFNFVEAAPVPAPAPMTNAGMTWEAVRDTKDPLQILLFLRAYPDSQFAGPAREMLNALMVSELSPPSPSEQAAIVPDKEPAAPTSVTLSGSTQIAAEVTDTERALIETARKSGKASDYQAYVDAYPSGAYAELAAFELALLKEKEGGTTMAALPSGDRALQVVVPEVPGMVPPTSVITYNGPLETGGAGIVGNSLESLITGSPTYPPIEGLPESVWKDATCSTCHQWTREALCTQAQTYLAAEAPALAKTHPLGGGFKHNLKYWAQDGCQ</sequence>
<evidence type="ECO:0000259" key="2">
    <source>
        <dbReference type="PROSITE" id="PS50208"/>
    </source>
</evidence>
<dbReference type="PANTHER" id="PTHR22576">
    <property type="entry name" value="MUCOSA ASSOCIATED LYMPHOID TISSUE LYMPHOMA TRANSLOCATION PROTEIN 1/PARACASPASE"/>
    <property type="match status" value="1"/>
</dbReference>
<dbReference type="InterPro" id="IPR011600">
    <property type="entry name" value="Pept_C14_caspase"/>
</dbReference>
<organism evidence="3 4">
    <name type="scientific">Meridianimarinicoccus aquatilis</name>
    <dbReference type="NCBI Taxonomy" id="2552766"/>
    <lineage>
        <taxon>Bacteria</taxon>
        <taxon>Pseudomonadati</taxon>
        <taxon>Pseudomonadota</taxon>
        <taxon>Alphaproteobacteria</taxon>
        <taxon>Rhodobacterales</taxon>
        <taxon>Paracoccaceae</taxon>
        <taxon>Meridianimarinicoccus</taxon>
    </lineage>
</organism>
<dbReference type="OrthoDB" id="9816009at2"/>
<dbReference type="Pfam" id="PF00656">
    <property type="entry name" value="Peptidase_C14"/>
    <property type="match status" value="1"/>
</dbReference>
<dbReference type="Gene3D" id="3.40.50.1460">
    <property type="match status" value="1"/>
</dbReference>
<dbReference type="EMBL" id="SMZO01000043">
    <property type="protein sequence ID" value="TDL85490.1"/>
    <property type="molecule type" value="Genomic_DNA"/>
</dbReference>
<evidence type="ECO:0000256" key="1">
    <source>
        <dbReference type="SAM" id="SignalP"/>
    </source>
</evidence>
<dbReference type="InterPro" id="IPR029030">
    <property type="entry name" value="Caspase-like_dom_sf"/>
</dbReference>
<evidence type="ECO:0000313" key="4">
    <source>
        <dbReference type="Proteomes" id="UP000294562"/>
    </source>
</evidence>
<accession>A0A4R6AN72</accession>
<name>A0A4R6AN72_9RHOB</name>
<dbReference type="GO" id="GO:0004197">
    <property type="term" value="F:cysteine-type endopeptidase activity"/>
    <property type="evidence" value="ECO:0007669"/>
    <property type="project" value="InterPro"/>
</dbReference>
<dbReference type="Proteomes" id="UP000294562">
    <property type="component" value="Unassembled WGS sequence"/>
</dbReference>
<proteinExistence type="predicted"/>
<dbReference type="SUPFAM" id="SSF52129">
    <property type="entry name" value="Caspase-like"/>
    <property type="match status" value="1"/>
</dbReference>
<dbReference type="RefSeq" id="WP_133343771.1">
    <property type="nucleotide sequence ID" value="NZ_SMZO01000043.1"/>
</dbReference>
<dbReference type="InterPro" id="IPR001309">
    <property type="entry name" value="Pept_C14_p20"/>
</dbReference>
<feature type="domain" description="Caspase family p20" evidence="2">
    <location>
        <begin position="23"/>
        <end position="156"/>
    </location>
</feature>
<protein>
    <submittedName>
        <fullName evidence="3">Caspase family protein</fullName>
    </submittedName>
</protein>